<name>A0A6A5WM14_9PLEO</name>
<feature type="non-terminal residue" evidence="2">
    <location>
        <position position="78"/>
    </location>
</feature>
<keyword evidence="3" id="KW-1185">Reference proteome</keyword>
<reference evidence="2" key="1">
    <citation type="journal article" date="2020" name="Stud. Mycol.">
        <title>101 Dothideomycetes genomes: a test case for predicting lifestyles and emergence of pathogens.</title>
        <authorList>
            <person name="Haridas S."/>
            <person name="Albert R."/>
            <person name="Binder M."/>
            <person name="Bloem J."/>
            <person name="Labutti K."/>
            <person name="Salamov A."/>
            <person name="Andreopoulos B."/>
            <person name="Baker S."/>
            <person name="Barry K."/>
            <person name="Bills G."/>
            <person name="Bluhm B."/>
            <person name="Cannon C."/>
            <person name="Castanera R."/>
            <person name="Culley D."/>
            <person name="Daum C."/>
            <person name="Ezra D."/>
            <person name="Gonzalez J."/>
            <person name="Henrissat B."/>
            <person name="Kuo A."/>
            <person name="Liang C."/>
            <person name="Lipzen A."/>
            <person name="Lutzoni F."/>
            <person name="Magnuson J."/>
            <person name="Mondo S."/>
            <person name="Nolan M."/>
            <person name="Ohm R."/>
            <person name="Pangilinan J."/>
            <person name="Park H.-J."/>
            <person name="Ramirez L."/>
            <person name="Alfaro M."/>
            <person name="Sun H."/>
            <person name="Tritt A."/>
            <person name="Yoshinaga Y."/>
            <person name="Zwiers L.-H."/>
            <person name="Turgeon B."/>
            <person name="Goodwin S."/>
            <person name="Spatafora J."/>
            <person name="Crous P."/>
            <person name="Grigoriev I."/>
        </authorList>
    </citation>
    <scope>NUCLEOTIDE SEQUENCE</scope>
    <source>
        <strain evidence="2">CBS 123094</strain>
    </source>
</reference>
<evidence type="ECO:0000313" key="2">
    <source>
        <dbReference type="EMBL" id="KAF2002038.1"/>
    </source>
</evidence>
<proteinExistence type="predicted"/>
<dbReference type="EMBL" id="ML977579">
    <property type="protein sequence ID" value="KAF2002038.1"/>
    <property type="molecule type" value="Genomic_DNA"/>
</dbReference>
<accession>A0A6A5WM14</accession>
<sequence length="78" mass="8363">MAQGTVKKSSKPSSKKPTTFGPKRGNRVIKPKNPRLIAQTKIKTKRAAGLSGNTEKLLAGKAGHLELLKGGKRDKKAE</sequence>
<protein>
    <submittedName>
        <fullName evidence="2">Uncharacterized protein</fullName>
    </submittedName>
</protein>
<dbReference type="Pfam" id="PF09495">
    <property type="entry name" value="DUF2462"/>
    <property type="match status" value="1"/>
</dbReference>
<dbReference type="AlphaFoldDB" id="A0A6A5WM14"/>
<evidence type="ECO:0000256" key="1">
    <source>
        <dbReference type="SAM" id="MobiDB-lite"/>
    </source>
</evidence>
<evidence type="ECO:0000313" key="3">
    <source>
        <dbReference type="Proteomes" id="UP000799779"/>
    </source>
</evidence>
<dbReference type="InterPro" id="IPR019034">
    <property type="entry name" value="UPF0390"/>
</dbReference>
<gene>
    <name evidence="2" type="ORF">P154DRAFT_378646</name>
</gene>
<dbReference type="OrthoDB" id="5239630at2759"/>
<dbReference type="Proteomes" id="UP000799779">
    <property type="component" value="Unassembled WGS sequence"/>
</dbReference>
<feature type="region of interest" description="Disordered" evidence="1">
    <location>
        <begin position="1"/>
        <end position="32"/>
    </location>
</feature>
<organism evidence="2 3">
    <name type="scientific">Amniculicola lignicola CBS 123094</name>
    <dbReference type="NCBI Taxonomy" id="1392246"/>
    <lineage>
        <taxon>Eukaryota</taxon>
        <taxon>Fungi</taxon>
        <taxon>Dikarya</taxon>
        <taxon>Ascomycota</taxon>
        <taxon>Pezizomycotina</taxon>
        <taxon>Dothideomycetes</taxon>
        <taxon>Pleosporomycetidae</taxon>
        <taxon>Pleosporales</taxon>
        <taxon>Amniculicolaceae</taxon>
        <taxon>Amniculicola</taxon>
    </lineage>
</organism>